<protein>
    <recommendedName>
        <fullName evidence="3">VASt domain-containing protein</fullName>
    </recommendedName>
</protein>
<dbReference type="GO" id="GO:0016020">
    <property type="term" value="C:membrane"/>
    <property type="evidence" value="ECO:0007669"/>
    <property type="project" value="UniProtKB-SubCell"/>
</dbReference>
<proteinExistence type="predicted"/>
<name>A0A8S1ILH0_9CHLO</name>
<evidence type="ECO:0000256" key="1">
    <source>
        <dbReference type="ARBA" id="ARBA00004370"/>
    </source>
</evidence>
<accession>A0A8S1ILH0</accession>
<comment type="caution">
    <text evidence="4">The sequence shown here is derived from an EMBL/GenBank/DDBJ whole genome shotgun (WGS) entry which is preliminary data.</text>
</comment>
<dbReference type="Pfam" id="PF16016">
    <property type="entry name" value="VASt"/>
    <property type="match status" value="1"/>
</dbReference>
<dbReference type="AlphaFoldDB" id="A0A8S1ILH0"/>
<keyword evidence="2" id="KW-0472">Membrane</keyword>
<evidence type="ECO:0000259" key="3">
    <source>
        <dbReference type="PROSITE" id="PS51778"/>
    </source>
</evidence>
<organism evidence="4 5">
    <name type="scientific">Ostreobium quekettii</name>
    <dbReference type="NCBI Taxonomy" id="121088"/>
    <lineage>
        <taxon>Eukaryota</taxon>
        <taxon>Viridiplantae</taxon>
        <taxon>Chlorophyta</taxon>
        <taxon>core chlorophytes</taxon>
        <taxon>Ulvophyceae</taxon>
        <taxon>TCBD clade</taxon>
        <taxon>Bryopsidales</taxon>
        <taxon>Ostreobineae</taxon>
        <taxon>Ostreobiaceae</taxon>
        <taxon>Ostreobium</taxon>
    </lineage>
</organism>
<comment type="subcellular location">
    <subcellularLocation>
        <location evidence="1">Membrane</location>
    </subcellularLocation>
</comment>
<evidence type="ECO:0000256" key="2">
    <source>
        <dbReference type="ARBA" id="ARBA00023136"/>
    </source>
</evidence>
<dbReference type="PROSITE" id="PS51778">
    <property type="entry name" value="VAST"/>
    <property type="match status" value="1"/>
</dbReference>
<dbReference type="EMBL" id="CAJHUC010000329">
    <property type="protein sequence ID" value="CAD7695305.1"/>
    <property type="molecule type" value="Genomic_DNA"/>
</dbReference>
<feature type="domain" description="VASt" evidence="3">
    <location>
        <begin position="26"/>
        <end position="221"/>
    </location>
</feature>
<gene>
    <name evidence="4" type="ORF">OSTQU699_LOCUS666</name>
</gene>
<evidence type="ECO:0000313" key="4">
    <source>
        <dbReference type="EMBL" id="CAD7695305.1"/>
    </source>
</evidence>
<keyword evidence="5" id="KW-1185">Reference proteome</keyword>
<reference evidence="4" key="1">
    <citation type="submission" date="2020-12" db="EMBL/GenBank/DDBJ databases">
        <authorList>
            <person name="Iha C."/>
        </authorList>
    </citation>
    <scope>NUCLEOTIDE SEQUENCE</scope>
</reference>
<sequence length="403" mass="45935">MPGLALAPFTAEQFDAFWPRWRHADKSGNLLHCELRCSVEKVRDMLFAPEAKFQEKLHKVRRDSNIAKTAWLEDFRDLPSLPSGYDWTVQLQDADYVNSRPRRGLIRKVHFTSAGISLHPSPFNTEECQRCVEYVPSKRLVVEVCVISTPPYCDRFRPINMYQVESIGNGWCTVKVDYQIVYIAAVNFVLRTFIERSAKDGMLQNFEKMAKAFDSYVETNNLRKKSKTEKKTPRLTAKDIRSFPIDDLPFEIVEQVEKKDRGLKAFVMSDRLHRDASAFMLALIFPLRILMILPAVYKWLQGVPSGGAAADEHPNKWHGLGAMAQEFFRALSRLLLSLCVAYVIHNAVLGTRMRCEGLGGRFAEACEVVFELVGLPVEFRALVSSGLFMAFVVKFVELGLVTR</sequence>
<dbReference type="Proteomes" id="UP000708148">
    <property type="component" value="Unassembled WGS sequence"/>
</dbReference>
<dbReference type="OrthoDB" id="10524386at2759"/>
<evidence type="ECO:0000313" key="5">
    <source>
        <dbReference type="Proteomes" id="UP000708148"/>
    </source>
</evidence>
<dbReference type="InterPro" id="IPR031968">
    <property type="entry name" value="VASt"/>
</dbReference>